<dbReference type="Proteomes" id="UP000182584">
    <property type="component" value="Unassembled WGS sequence"/>
</dbReference>
<dbReference type="OrthoDB" id="2030398at2"/>
<gene>
    <name evidence="2" type="ORF">SAMN04487884_1257</name>
</gene>
<protein>
    <submittedName>
        <fullName evidence="2">Uncharacterized protein</fullName>
    </submittedName>
</protein>
<evidence type="ECO:0000256" key="1">
    <source>
        <dbReference type="SAM" id="MobiDB-lite"/>
    </source>
</evidence>
<proteinExistence type="predicted"/>
<sequence length="264" mass="30657">MSKKFNLLMDTCKNYVKSNKEENRERDKEPFNKLVKVIDNNSKLEQRLDILLNGYTMSKLAKGGESPAALNRGNRPECGGVNGDTEHPMTKCMYYNNKENTSNNKCEKCFLKKTPWVNRSKRYEVFNYQIPMPFKHRICSVGKIDLIVKDKVDNKLFAVEVKPEKGNNESLSRMMAEILTYTTILEYSAQKNGEEYQLLDGKYQLSPAIAFFEKYDGKETKQCEMYNYYNDIHDENFNKLIGKISVFIIKKIDMGNGIQGFEFT</sequence>
<dbReference type="EMBL" id="FOGJ01000025">
    <property type="protein sequence ID" value="SES25052.1"/>
    <property type="molecule type" value="Genomic_DNA"/>
</dbReference>
<reference evidence="2 3" key="1">
    <citation type="submission" date="2016-10" db="EMBL/GenBank/DDBJ databases">
        <authorList>
            <person name="de Groot N.N."/>
        </authorList>
    </citation>
    <scope>NUCLEOTIDE SEQUENCE [LARGE SCALE GENOMIC DNA]</scope>
    <source>
        <strain evidence="2 3">AR40</strain>
    </source>
</reference>
<dbReference type="AlphaFoldDB" id="A0A1H9VTY4"/>
<dbReference type="RefSeq" id="WP_143064080.1">
    <property type="nucleotide sequence ID" value="NZ_FOGJ01000025.1"/>
</dbReference>
<name>A0A1H9VTY4_BUTFI</name>
<evidence type="ECO:0000313" key="3">
    <source>
        <dbReference type="Proteomes" id="UP000182584"/>
    </source>
</evidence>
<evidence type="ECO:0000313" key="2">
    <source>
        <dbReference type="EMBL" id="SES25052.1"/>
    </source>
</evidence>
<feature type="region of interest" description="Disordered" evidence="1">
    <location>
        <begin position="63"/>
        <end position="82"/>
    </location>
</feature>
<accession>A0A1H9VTY4</accession>
<organism evidence="2 3">
    <name type="scientific">Butyrivibrio fibrisolvens</name>
    <dbReference type="NCBI Taxonomy" id="831"/>
    <lineage>
        <taxon>Bacteria</taxon>
        <taxon>Bacillati</taxon>
        <taxon>Bacillota</taxon>
        <taxon>Clostridia</taxon>
        <taxon>Lachnospirales</taxon>
        <taxon>Lachnospiraceae</taxon>
        <taxon>Butyrivibrio</taxon>
    </lineage>
</organism>